<protein>
    <submittedName>
        <fullName evidence="1">Uncharacterized protein</fullName>
    </submittedName>
</protein>
<name>A0A2D6YHW0_9DELT</name>
<dbReference type="Proteomes" id="UP000226525">
    <property type="component" value="Unassembled WGS sequence"/>
</dbReference>
<dbReference type="AlphaFoldDB" id="A0A2D6YHW0"/>
<organism evidence="1 2">
    <name type="scientific">SAR324 cluster bacterium</name>
    <dbReference type="NCBI Taxonomy" id="2024889"/>
    <lineage>
        <taxon>Bacteria</taxon>
        <taxon>Deltaproteobacteria</taxon>
        <taxon>SAR324 cluster</taxon>
    </lineage>
</organism>
<proteinExistence type="predicted"/>
<evidence type="ECO:0000313" key="2">
    <source>
        <dbReference type="Proteomes" id="UP000226525"/>
    </source>
</evidence>
<accession>A0A2D6YHW0</accession>
<reference evidence="2" key="1">
    <citation type="submission" date="2017-09" db="EMBL/GenBank/DDBJ databases">
        <title>The Reconstruction of 2,631 Draft Metagenome-Assembled Genomes from the Global Oceans.</title>
        <authorList>
            <person name="Tully B.J."/>
            <person name="Graham E.D."/>
            <person name="Heidelberg J.F."/>
        </authorList>
    </citation>
    <scope>NUCLEOTIDE SEQUENCE [LARGE SCALE GENOMIC DNA]</scope>
</reference>
<sequence>MSDYLTQLLASHHTKKLSICHDVKSNLPPLPSSLNPPLFLMQSYPPETDQPTAYWMTLA</sequence>
<comment type="caution">
    <text evidence="1">The sequence shown here is derived from an EMBL/GenBank/DDBJ whole genome shotgun (WGS) entry which is preliminary data.</text>
</comment>
<evidence type="ECO:0000313" key="1">
    <source>
        <dbReference type="EMBL" id="MAH62766.1"/>
    </source>
</evidence>
<gene>
    <name evidence="1" type="ORF">CMN54_04815</name>
</gene>
<dbReference type="EMBL" id="NZEX01000049">
    <property type="protein sequence ID" value="MAH62766.1"/>
    <property type="molecule type" value="Genomic_DNA"/>
</dbReference>